<evidence type="ECO:0000313" key="4">
    <source>
        <dbReference type="Proteomes" id="UP001620397"/>
    </source>
</evidence>
<evidence type="ECO:0000256" key="2">
    <source>
        <dbReference type="SAM" id="Phobius"/>
    </source>
</evidence>
<dbReference type="EMBL" id="JADIKL010000003">
    <property type="protein sequence ID" value="MFK2930549.1"/>
    <property type="molecule type" value="Genomic_DNA"/>
</dbReference>
<keyword evidence="2" id="KW-0472">Membrane</keyword>
<keyword evidence="2" id="KW-0812">Transmembrane</keyword>
<dbReference type="PANTHER" id="PTHR40278:SF1">
    <property type="entry name" value="DNA UTILIZATION PROTEIN HOFN"/>
    <property type="match status" value="1"/>
</dbReference>
<reference evidence="3 4" key="1">
    <citation type="submission" date="2020-10" db="EMBL/GenBank/DDBJ databases">
        <title>Phylogeny of dyella-like bacteria.</title>
        <authorList>
            <person name="Fu J."/>
        </authorList>
    </citation>
    <scope>NUCLEOTIDE SEQUENCE [LARGE SCALE GENOMIC DNA]</scope>
    <source>
        <strain evidence="3 4">DKC-1</strain>
    </source>
</reference>
<feature type="region of interest" description="Disordered" evidence="1">
    <location>
        <begin position="366"/>
        <end position="393"/>
    </location>
</feature>
<dbReference type="InterPro" id="IPR043129">
    <property type="entry name" value="ATPase_NBD"/>
</dbReference>
<dbReference type="Gene3D" id="3.30.420.380">
    <property type="match status" value="1"/>
</dbReference>
<accession>A0ABW8KEI2</accession>
<keyword evidence="2" id="KW-1133">Transmembrane helix</keyword>
<dbReference type="Proteomes" id="UP001620397">
    <property type="component" value="Unassembled WGS sequence"/>
</dbReference>
<comment type="caution">
    <text evidence="3">The sequence shown here is derived from an EMBL/GenBank/DDBJ whole genome shotgun (WGS) entry which is preliminary data.</text>
</comment>
<evidence type="ECO:0000256" key="1">
    <source>
        <dbReference type="SAM" id="MobiDB-lite"/>
    </source>
</evidence>
<dbReference type="SUPFAM" id="SSF53067">
    <property type="entry name" value="Actin-like ATPase domain"/>
    <property type="match status" value="1"/>
</dbReference>
<dbReference type="InterPro" id="IPR052534">
    <property type="entry name" value="Extracell_DNA_Util/SecSys_Comp"/>
</dbReference>
<evidence type="ECO:0000313" key="3">
    <source>
        <dbReference type="EMBL" id="MFK2930549.1"/>
    </source>
</evidence>
<proteinExistence type="predicted"/>
<gene>
    <name evidence="3" type="ORF">ISP14_07070</name>
</gene>
<organism evidence="3 4">
    <name type="scientific">Dyella agri</name>
    <dbReference type="NCBI Taxonomy" id="1926869"/>
    <lineage>
        <taxon>Bacteria</taxon>
        <taxon>Pseudomonadati</taxon>
        <taxon>Pseudomonadota</taxon>
        <taxon>Gammaproteobacteria</taxon>
        <taxon>Lysobacterales</taxon>
        <taxon>Rhodanobacteraceae</taxon>
        <taxon>Dyella</taxon>
    </lineage>
</organism>
<name>A0ABW8KEI2_9GAMM</name>
<dbReference type="InterPro" id="IPR007813">
    <property type="entry name" value="PilN"/>
</dbReference>
<dbReference type="RefSeq" id="WP_404537554.1">
    <property type="nucleotide sequence ID" value="NZ_JADIKL010000003.1"/>
</dbReference>
<keyword evidence="4" id="KW-1185">Reference proteome</keyword>
<protein>
    <submittedName>
        <fullName evidence="3">PilN domain-containing protein</fullName>
    </submittedName>
</protein>
<dbReference type="PANTHER" id="PTHR40278">
    <property type="entry name" value="DNA UTILIZATION PROTEIN HOFN"/>
    <property type="match status" value="1"/>
</dbReference>
<sequence length="393" mass="42778">MSAAMQSLRPLLDGWRRGWRASPLPAFFAWWGGELVALLPPRWRAALADGAGWHLLQQVDGDWRLRRAGRSEPLARWSDDLDPTTQQAELAAAWQGTDPEDRRLALLLPAHAVLRRVLQLPVAARGKLHQVAGFEMDRQTPFNAAQVYYAVRELAQPAAAGRCAVELLVVRRDTLDPLLARLQASGITVDAVDLPQDAGRLGVDLLPPEQAAHRTRPRLRLNLALAAACVLLVFLALGSWLHNRESALAQMQTQVEAMRGKAQQVAVLRKQLQDDAGAAGFLAQRKAQRATVLGVLLDLTRRLPSTAWLERFTLDDNGQIGFQGQSPQAAKLLDLLKGSPVIDNANFQGSIQSDPATGKERFYMVAQSHKPAPEHADAGKAAAGQPANSGSTP</sequence>
<feature type="transmembrane region" description="Helical" evidence="2">
    <location>
        <begin position="221"/>
        <end position="241"/>
    </location>
</feature>
<dbReference type="Pfam" id="PF05137">
    <property type="entry name" value="PilN"/>
    <property type="match status" value="1"/>
</dbReference>